<name>A0A840R6J1_9GAMM</name>
<accession>A0A840R6J1</accession>
<gene>
    <name evidence="1" type="ORF">HNQ57_002260</name>
</gene>
<keyword evidence="2" id="KW-1185">Reference proteome</keyword>
<protein>
    <submittedName>
        <fullName evidence="1">Uncharacterized protein</fullName>
    </submittedName>
</protein>
<dbReference type="AlphaFoldDB" id="A0A840R6J1"/>
<evidence type="ECO:0000313" key="1">
    <source>
        <dbReference type="EMBL" id="MBB5187981.1"/>
    </source>
</evidence>
<reference evidence="1 2" key="1">
    <citation type="submission" date="2020-08" db="EMBL/GenBank/DDBJ databases">
        <title>Genomic Encyclopedia of Type Strains, Phase IV (KMG-IV): sequencing the most valuable type-strain genomes for metagenomic binning, comparative biology and taxonomic classification.</title>
        <authorList>
            <person name="Goeker M."/>
        </authorList>
    </citation>
    <scope>NUCLEOTIDE SEQUENCE [LARGE SCALE GENOMIC DNA]</scope>
    <source>
        <strain evidence="1 2">DSM 25701</strain>
    </source>
</reference>
<dbReference type="Proteomes" id="UP000536640">
    <property type="component" value="Unassembled WGS sequence"/>
</dbReference>
<sequence>MSTFNFDYGTVMTMQEDLAALNKQALGAAIQHMGRVAWPTVALTLSL</sequence>
<comment type="caution">
    <text evidence="1">The sequence shown here is derived from an EMBL/GenBank/DDBJ whole genome shotgun (WGS) entry which is preliminary data.</text>
</comment>
<proteinExistence type="predicted"/>
<evidence type="ECO:0000313" key="2">
    <source>
        <dbReference type="Proteomes" id="UP000536640"/>
    </source>
</evidence>
<dbReference type="RefSeq" id="WP_184463027.1">
    <property type="nucleotide sequence ID" value="NZ_JACHHW010000006.1"/>
</dbReference>
<dbReference type="EMBL" id="JACHHW010000006">
    <property type="protein sequence ID" value="MBB5187981.1"/>
    <property type="molecule type" value="Genomic_DNA"/>
</dbReference>
<organism evidence="1 2">
    <name type="scientific">Zhongshania antarctica</name>
    <dbReference type="NCBI Taxonomy" id="641702"/>
    <lineage>
        <taxon>Bacteria</taxon>
        <taxon>Pseudomonadati</taxon>
        <taxon>Pseudomonadota</taxon>
        <taxon>Gammaproteobacteria</taxon>
        <taxon>Cellvibrionales</taxon>
        <taxon>Spongiibacteraceae</taxon>
        <taxon>Zhongshania</taxon>
    </lineage>
</organism>